<proteinExistence type="predicted"/>
<dbReference type="Proteomes" id="UP000590412">
    <property type="component" value="Unassembled WGS sequence"/>
</dbReference>
<evidence type="ECO:0008006" key="3">
    <source>
        <dbReference type="Google" id="ProtNLM"/>
    </source>
</evidence>
<dbReference type="EMBL" id="JABWAB010000001">
    <property type="protein sequence ID" value="KAF6059649.1"/>
    <property type="molecule type" value="Genomic_DNA"/>
</dbReference>
<evidence type="ECO:0000313" key="2">
    <source>
        <dbReference type="Proteomes" id="UP000590412"/>
    </source>
</evidence>
<name>A0A8X7NU21_CANPA</name>
<sequence>MSQSTIISRSKNSEAPFSETQLTEIIDKNAKLPPQELASELTNKLASISSKHKFIVQYTSIAANEEKSFDLNIVTDFVASWEPTKDGCVTVKLDLIIANEAGGEASTLKQINSLFITVYWIAI</sequence>
<dbReference type="CDD" id="cd21457">
    <property type="entry name" value="DLC-like_TDA2"/>
    <property type="match status" value="1"/>
</dbReference>
<accession>A0A8X7NU21</accession>
<organism evidence="1 2">
    <name type="scientific">Candida parapsilosis</name>
    <name type="common">Yeast</name>
    <dbReference type="NCBI Taxonomy" id="5480"/>
    <lineage>
        <taxon>Eukaryota</taxon>
        <taxon>Fungi</taxon>
        <taxon>Dikarya</taxon>
        <taxon>Ascomycota</taxon>
        <taxon>Saccharomycotina</taxon>
        <taxon>Pichiomycetes</taxon>
        <taxon>Debaryomycetaceae</taxon>
        <taxon>Candida/Lodderomyces clade</taxon>
        <taxon>Candida</taxon>
    </lineage>
</organism>
<gene>
    <name evidence="1" type="ORF">FOB60_001231</name>
</gene>
<comment type="caution">
    <text evidence="1">The sequence shown here is derived from an EMBL/GenBank/DDBJ whole genome shotgun (WGS) entry which is preliminary data.</text>
</comment>
<protein>
    <recommendedName>
        <fullName evidence="3">Topoisomerase I damage affected protein 2</fullName>
    </recommendedName>
</protein>
<evidence type="ECO:0000313" key="1">
    <source>
        <dbReference type="EMBL" id="KAF6059649.1"/>
    </source>
</evidence>
<dbReference type="OrthoDB" id="10059120at2759"/>
<reference evidence="1" key="1">
    <citation type="submission" date="2020-03" db="EMBL/GenBank/DDBJ databases">
        <title>FDA dAtabase for Regulatory Grade micrObial Sequences (FDA-ARGOS): Supporting development and validation of Infectious Disease Dx tests.</title>
        <authorList>
            <person name="Campos J."/>
            <person name="Goldberg B."/>
            <person name="Tallon L."/>
            <person name="Sadzewicz L."/>
            <person name="Vavikolanu K."/>
            <person name="Mehta A."/>
            <person name="Aluvathingal J."/>
            <person name="Nadendla S."/>
            <person name="Nandy P."/>
            <person name="Geyer C."/>
            <person name="Yan Y."/>
            <person name="Sichtig H."/>
        </authorList>
    </citation>
    <scope>NUCLEOTIDE SEQUENCE [LARGE SCALE GENOMIC DNA]</scope>
    <source>
        <strain evidence="1">FDAARGOS_652</strain>
    </source>
</reference>
<dbReference type="AlphaFoldDB" id="A0A8X7NU21"/>